<sequence length="306" mass="33085">MRLAFAGTPEFAATVLRGLLEAGHEIGMVISQPDAPRGRGRRKTPPPVAALAREAGLPLLQPPEISGAAAEISRHDVLVVAAYGQILRPDTLYAARHGAYNVHASLLPAYRGAAPIERAIMNGERETGVTIIRMDEGLDTGPIALQRRIPIPPEMTGGELADALARLGAEAIVEVLERLQNGTLNLTEQDSERATYAPRITPGDQEIDWSRSAREVHDRVRALAPHIGARARHPEVEGPIKIWRTRVHREVGRPMGVGEIRTEEGRIFVGCGEGVVEVLELQLPGGRRLGAGEFLRGHRLGGALRV</sequence>
<keyword evidence="4 5" id="KW-0648">Protein biosynthesis</keyword>
<evidence type="ECO:0000259" key="7">
    <source>
        <dbReference type="Pfam" id="PF02911"/>
    </source>
</evidence>
<protein>
    <recommendedName>
        <fullName evidence="2 5">Methionyl-tRNA formyltransferase</fullName>
        <ecNumber evidence="2 5">2.1.2.9</ecNumber>
    </recommendedName>
</protein>
<keyword evidence="3 5" id="KW-0808">Transferase</keyword>
<dbReference type="PROSITE" id="PS00373">
    <property type="entry name" value="GART"/>
    <property type="match status" value="1"/>
</dbReference>
<dbReference type="Gene3D" id="3.40.50.12230">
    <property type="match status" value="1"/>
</dbReference>
<dbReference type="CDD" id="cd08704">
    <property type="entry name" value="Met_tRNA_FMT_C"/>
    <property type="match status" value="1"/>
</dbReference>
<dbReference type="GO" id="GO:0004479">
    <property type="term" value="F:methionyl-tRNA formyltransferase activity"/>
    <property type="evidence" value="ECO:0007669"/>
    <property type="project" value="UniProtKB-UniRule"/>
</dbReference>
<comment type="catalytic activity">
    <reaction evidence="5">
        <text>L-methionyl-tRNA(fMet) + (6R)-10-formyltetrahydrofolate = N-formyl-L-methionyl-tRNA(fMet) + (6S)-5,6,7,8-tetrahydrofolate + H(+)</text>
        <dbReference type="Rhea" id="RHEA:24380"/>
        <dbReference type="Rhea" id="RHEA-COMP:9952"/>
        <dbReference type="Rhea" id="RHEA-COMP:9953"/>
        <dbReference type="ChEBI" id="CHEBI:15378"/>
        <dbReference type="ChEBI" id="CHEBI:57453"/>
        <dbReference type="ChEBI" id="CHEBI:78530"/>
        <dbReference type="ChEBI" id="CHEBI:78844"/>
        <dbReference type="ChEBI" id="CHEBI:195366"/>
        <dbReference type="EC" id="2.1.2.9"/>
    </reaction>
</comment>
<dbReference type="PANTHER" id="PTHR11138">
    <property type="entry name" value="METHIONYL-TRNA FORMYLTRANSFERASE"/>
    <property type="match status" value="1"/>
</dbReference>
<evidence type="ECO:0000256" key="5">
    <source>
        <dbReference type="HAMAP-Rule" id="MF_00182"/>
    </source>
</evidence>
<feature type="binding site" evidence="5">
    <location>
        <begin position="105"/>
        <end position="108"/>
    </location>
    <ligand>
        <name>(6S)-5,6,7,8-tetrahydrofolate</name>
        <dbReference type="ChEBI" id="CHEBI:57453"/>
    </ligand>
</feature>
<evidence type="ECO:0000256" key="2">
    <source>
        <dbReference type="ARBA" id="ARBA00012261"/>
    </source>
</evidence>
<dbReference type="CDD" id="cd08646">
    <property type="entry name" value="FMT_core_Met-tRNA-FMT_N"/>
    <property type="match status" value="1"/>
</dbReference>
<name>A0A510HI35_9ACTN</name>
<dbReference type="InterPro" id="IPR011034">
    <property type="entry name" value="Formyl_transferase-like_C_sf"/>
</dbReference>
<dbReference type="Pfam" id="PF00551">
    <property type="entry name" value="Formyl_trans_N"/>
    <property type="match status" value="1"/>
</dbReference>
<dbReference type="SUPFAM" id="SSF53328">
    <property type="entry name" value="Formyltransferase"/>
    <property type="match status" value="1"/>
</dbReference>
<dbReference type="GO" id="GO:0005829">
    <property type="term" value="C:cytosol"/>
    <property type="evidence" value="ECO:0007669"/>
    <property type="project" value="TreeGrafter"/>
</dbReference>
<accession>A0A510HI35</accession>
<evidence type="ECO:0000313" key="9">
    <source>
        <dbReference type="Proteomes" id="UP000318065"/>
    </source>
</evidence>
<evidence type="ECO:0000256" key="1">
    <source>
        <dbReference type="ARBA" id="ARBA00010699"/>
    </source>
</evidence>
<keyword evidence="9" id="KW-1185">Reference proteome</keyword>
<dbReference type="InterPro" id="IPR005794">
    <property type="entry name" value="Fmt"/>
</dbReference>
<dbReference type="InterPro" id="IPR001555">
    <property type="entry name" value="GART_AS"/>
</dbReference>
<dbReference type="EC" id="2.1.2.9" evidence="2 5"/>
<dbReference type="InterPro" id="IPR002376">
    <property type="entry name" value="Formyl_transf_N"/>
</dbReference>
<organism evidence="8 9">
    <name type="scientific">Rubrobacter xylanophilus</name>
    <dbReference type="NCBI Taxonomy" id="49319"/>
    <lineage>
        <taxon>Bacteria</taxon>
        <taxon>Bacillati</taxon>
        <taxon>Actinomycetota</taxon>
        <taxon>Rubrobacteria</taxon>
        <taxon>Rubrobacterales</taxon>
        <taxon>Rubrobacteraceae</taxon>
        <taxon>Rubrobacter</taxon>
    </lineage>
</organism>
<evidence type="ECO:0000313" key="8">
    <source>
        <dbReference type="EMBL" id="BBL78925.1"/>
    </source>
</evidence>
<dbReference type="InterPro" id="IPR036477">
    <property type="entry name" value="Formyl_transf_N_sf"/>
</dbReference>
<dbReference type="HAMAP" id="MF_00182">
    <property type="entry name" value="Formyl_trans"/>
    <property type="match status" value="1"/>
</dbReference>
<dbReference type="EMBL" id="AP019791">
    <property type="protein sequence ID" value="BBL78925.1"/>
    <property type="molecule type" value="Genomic_DNA"/>
</dbReference>
<feature type="domain" description="Formyl transferase N-terminal" evidence="6">
    <location>
        <begin position="1"/>
        <end position="176"/>
    </location>
</feature>
<comment type="function">
    <text evidence="5">Attaches a formyl group to the free amino group of methionyl-tRNA(fMet). The formyl group appears to play a dual role in the initiator identity of N-formylmethionyl-tRNA by promoting its recognition by IF2 and preventing the misappropriation of this tRNA by the elongation apparatus.</text>
</comment>
<dbReference type="InterPro" id="IPR044135">
    <property type="entry name" value="Met-tRNA-FMT_C"/>
</dbReference>
<reference evidence="8" key="1">
    <citation type="journal article" date="2019" name="Microbiol. Resour. Announc.">
        <title>Complete Genome Sequence of Rubrobacter xylanophilus Strain AA3-22, Isolated from Arima Onsen in Japan.</title>
        <authorList>
            <person name="Tomariguchi N."/>
            <person name="Miyazaki K."/>
        </authorList>
    </citation>
    <scope>NUCLEOTIDE SEQUENCE [LARGE SCALE GENOMIC DNA]</scope>
    <source>
        <strain evidence="8">AA3-22</strain>
    </source>
</reference>
<dbReference type="AlphaFoldDB" id="A0A510HI35"/>
<dbReference type="SUPFAM" id="SSF50486">
    <property type="entry name" value="FMT C-terminal domain-like"/>
    <property type="match status" value="1"/>
</dbReference>
<dbReference type="PANTHER" id="PTHR11138:SF5">
    <property type="entry name" value="METHIONYL-TRNA FORMYLTRANSFERASE, MITOCHONDRIAL"/>
    <property type="match status" value="1"/>
</dbReference>
<evidence type="ECO:0000259" key="6">
    <source>
        <dbReference type="Pfam" id="PF00551"/>
    </source>
</evidence>
<comment type="similarity">
    <text evidence="1 5">Belongs to the Fmt family.</text>
</comment>
<dbReference type="OrthoDB" id="9802815at2"/>
<dbReference type="RefSeq" id="WP_143527014.1">
    <property type="nucleotide sequence ID" value="NZ_AP019791.1"/>
</dbReference>
<dbReference type="Proteomes" id="UP000318065">
    <property type="component" value="Chromosome"/>
</dbReference>
<gene>
    <name evidence="5 8" type="primary">fmt</name>
    <name evidence="8" type="ORF">RxyAA322_07790</name>
</gene>
<dbReference type="Pfam" id="PF02911">
    <property type="entry name" value="Formyl_trans_C"/>
    <property type="match status" value="1"/>
</dbReference>
<evidence type="ECO:0000256" key="4">
    <source>
        <dbReference type="ARBA" id="ARBA00022917"/>
    </source>
</evidence>
<dbReference type="NCBIfam" id="TIGR00460">
    <property type="entry name" value="fmt"/>
    <property type="match status" value="1"/>
</dbReference>
<proteinExistence type="inferred from homology"/>
<dbReference type="InterPro" id="IPR041711">
    <property type="entry name" value="Met-tRNA-FMT_N"/>
</dbReference>
<evidence type="ECO:0000256" key="3">
    <source>
        <dbReference type="ARBA" id="ARBA00022679"/>
    </source>
</evidence>
<feature type="domain" description="Formyl transferase C-terminal" evidence="7">
    <location>
        <begin position="199"/>
        <end position="299"/>
    </location>
</feature>
<dbReference type="InterPro" id="IPR005793">
    <property type="entry name" value="Formyl_trans_C"/>
</dbReference>